<organism evidence="2 3">
    <name type="scientific">Tabrizicola oligotrophica</name>
    <dbReference type="NCBI Taxonomy" id="2710650"/>
    <lineage>
        <taxon>Bacteria</taxon>
        <taxon>Pseudomonadati</taxon>
        <taxon>Pseudomonadota</taxon>
        <taxon>Alphaproteobacteria</taxon>
        <taxon>Rhodobacterales</taxon>
        <taxon>Paracoccaceae</taxon>
        <taxon>Tabrizicola</taxon>
    </lineage>
</organism>
<name>A0A6M0QYE4_9RHOB</name>
<dbReference type="GO" id="GO:0030246">
    <property type="term" value="F:carbohydrate binding"/>
    <property type="evidence" value="ECO:0007669"/>
    <property type="project" value="InterPro"/>
</dbReference>
<keyword evidence="3" id="KW-1185">Reference proteome</keyword>
<dbReference type="Gene3D" id="2.70.98.10">
    <property type="match status" value="1"/>
</dbReference>
<gene>
    <name evidence="2" type="ORF">G4Z14_16100</name>
</gene>
<dbReference type="InterPro" id="IPR014718">
    <property type="entry name" value="GH-type_carb-bd"/>
</dbReference>
<dbReference type="CDD" id="cd09023">
    <property type="entry name" value="Aldose_epim_Ec_c4013"/>
    <property type="match status" value="1"/>
</dbReference>
<dbReference type="AlphaFoldDB" id="A0A6M0QYE4"/>
<evidence type="ECO:0000256" key="1">
    <source>
        <dbReference type="SAM" id="MobiDB-lite"/>
    </source>
</evidence>
<dbReference type="EMBL" id="JAAIVJ010000014">
    <property type="protein sequence ID" value="NEY91814.1"/>
    <property type="molecule type" value="Genomic_DNA"/>
</dbReference>
<dbReference type="RefSeq" id="WP_164627587.1">
    <property type="nucleotide sequence ID" value="NZ_JAAIVJ010000014.1"/>
</dbReference>
<dbReference type="Pfam" id="PF14486">
    <property type="entry name" value="DUF4432"/>
    <property type="match status" value="1"/>
</dbReference>
<proteinExistence type="predicted"/>
<comment type="caution">
    <text evidence="2">The sequence shown here is derived from an EMBL/GenBank/DDBJ whole genome shotgun (WGS) entry which is preliminary data.</text>
</comment>
<feature type="region of interest" description="Disordered" evidence="1">
    <location>
        <begin position="372"/>
        <end position="395"/>
    </location>
</feature>
<reference evidence="2 3" key="1">
    <citation type="submission" date="2020-02" db="EMBL/GenBank/DDBJ databases">
        <authorList>
            <person name="Chen W.-M."/>
        </authorList>
    </citation>
    <scope>NUCLEOTIDE SEQUENCE [LARGE SCALE GENOMIC DNA]</scope>
    <source>
        <strain evidence="2 3">KMS-5</strain>
    </source>
</reference>
<evidence type="ECO:0000313" key="3">
    <source>
        <dbReference type="Proteomes" id="UP000477782"/>
    </source>
</evidence>
<accession>A0A6M0QYE4</accession>
<sequence length="395" mass="43478">MTMLFGEDLTREAIRRRSGQLRAYGGVRLVELADGQERGIRLLEFRSGAGLRFTVAVDRAMDIDEVEWKGASIGWQGPTGLRNPALHEPEGEGGFGWARSFSGFLVTCGMDHILGPEEVDARHYNYPGVQTARHGLHGRVANLPARLTGYGERWEGERCILWAEGQIRQAATFAEHLVLYRRIEVDLGGHEIRLSDRVVNEGFQPAPHMFFYHVNLGAPLLGAGARYLAPIREVLWAGHETRYRDQGVGYARMSAPQTDFAEQVWQHDTAGDAAGEVPVALVNDRLALGLQVTTRKDQMPCLYQWQNLQAGAYALGIEPSTHHVLGNSAARARGEMIWLSAGEARAYDARFTVLDGAPALQAAEARIAAIAPQPADDFPPPSGRFPPLTGRPQPF</sequence>
<dbReference type="Proteomes" id="UP000477782">
    <property type="component" value="Unassembled WGS sequence"/>
</dbReference>
<evidence type="ECO:0000313" key="2">
    <source>
        <dbReference type="EMBL" id="NEY91814.1"/>
    </source>
</evidence>
<protein>
    <submittedName>
        <fullName evidence="2">Aldose 1-epimerase family protein</fullName>
    </submittedName>
</protein>
<dbReference type="InterPro" id="IPR027839">
    <property type="entry name" value="DUF4432"/>
</dbReference>